<gene>
    <name evidence="2" type="ORF">SYV04_42510</name>
</gene>
<sequence length="420" mass="47213">MPHRLTRSEPARAAIPEIAPGLAQLWFDPSEVTPQVVQALASHVSRTIHRLRRLSSLDFVTPFEVVLDARQLVPVAYPSLALPRIVLPVNPRTLPPGEDLSPEVVHELAHLLLFASSSPFFSEGWAVACSYLLSPSTYFPFSLRDDAPSLHHLLAEQPEGMRTLVQELRPHGAWGDLRIREMPDESNRLAYARAGSFVLHLIEERGVSAFTRLLQALRDDPRLLEEVACERLYGCGLVELEAEWRSRLERMRPAPVSRPRGGSPLFHSSDSDWELCTDGLSQGHVTSLGPSCEDGVALSGRVGIEVALPFISLMRFLRRDRSPMNLRGQAGLRFEARGDGKAYQICLATQRAQQPGAEFIHLLATHPEWTCHEVPFSRFHRFVSDRCGWTGEDVLALYLRVFGYRGQDIHLEIRKLELYS</sequence>
<evidence type="ECO:0000259" key="1">
    <source>
        <dbReference type="Pfam" id="PF08547"/>
    </source>
</evidence>
<evidence type="ECO:0000313" key="3">
    <source>
        <dbReference type="Proteomes" id="UP001291309"/>
    </source>
</evidence>
<dbReference type="InterPro" id="IPR013857">
    <property type="entry name" value="NADH-UbQ_OxRdtase-assoc_prot30"/>
</dbReference>
<dbReference type="EMBL" id="JAXIVS010000028">
    <property type="protein sequence ID" value="MDY7233137.1"/>
    <property type="molecule type" value="Genomic_DNA"/>
</dbReference>
<accession>A0ABU5HJ03</accession>
<dbReference type="Pfam" id="PF08547">
    <property type="entry name" value="CIA30"/>
    <property type="match status" value="1"/>
</dbReference>
<feature type="domain" description="NADH:ubiquinone oxidoreductase intermediate-associated protein 30" evidence="1">
    <location>
        <begin position="273"/>
        <end position="381"/>
    </location>
</feature>
<evidence type="ECO:0000313" key="2">
    <source>
        <dbReference type="EMBL" id="MDY7233137.1"/>
    </source>
</evidence>
<comment type="caution">
    <text evidence="2">The sequence shown here is derived from an EMBL/GenBank/DDBJ whole genome shotgun (WGS) entry which is preliminary data.</text>
</comment>
<keyword evidence="3" id="KW-1185">Reference proteome</keyword>
<protein>
    <submittedName>
        <fullName evidence="2">CIA30 family protein</fullName>
    </submittedName>
</protein>
<dbReference type="Proteomes" id="UP001291309">
    <property type="component" value="Unassembled WGS sequence"/>
</dbReference>
<dbReference type="SUPFAM" id="SSF49785">
    <property type="entry name" value="Galactose-binding domain-like"/>
    <property type="match status" value="1"/>
</dbReference>
<dbReference type="RefSeq" id="WP_321551848.1">
    <property type="nucleotide sequence ID" value="NZ_JAXIVS010000028.1"/>
</dbReference>
<proteinExistence type="predicted"/>
<name>A0ABU5HJ03_9BACT</name>
<organism evidence="2 3">
    <name type="scientific">Hyalangium rubrum</name>
    <dbReference type="NCBI Taxonomy" id="3103134"/>
    <lineage>
        <taxon>Bacteria</taxon>
        <taxon>Pseudomonadati</taxon>
        <taxon>Myxococcota</taxon>
        <taxon>Myxococcia</taxon>
        <taxon>Myxococcales</taxon>
        <taxon>Cystobacterineae</taxon>
        <taxon>Archangiaceae</taxon>
        <taxon>Hyalangium</taxon>
    </lineage>
</organism>
<reference evidence="2 3" key="1">
    <citation type="submission" date="2023-12" db="EMBL/GenBank/DDBJ databases">
        <title>the genome sequence of Hyalangium sp. s54d21.</title>
        <authorList>
            <person name="Zhang X."/>
        </authorList>
    </citation>
    <scope>NUCLEOTIDE SEQUENCE [LARGE SCALE GENOMIC DNA]</scope>
    <source>
        <strain evidence="3">s54d21</strain>
    </source>
</reference>
<dbReference type="InterPro" id="IPR008979">
    <property type="entry name" value="Galactose-bd-like_sf"/>
</dbReference>